<evidence type="ECO:0000313" key="1">
    <source>
        <dbReference type="EMBL" id="SDC18696.1"/>
    </source>
</evidence>
<dbReference type="RefSeq" id="WP_092437373.1">
    <property type="nucleotide sequence ID" value="NZ_FMYP01000020.1"/>
</dbReference>
<keyword evidence="2" id="KW-1185">Reference proteome</keyword>
<protein>
    <submittedName>
        <fullName evidence="1">Uncharacterized protein</fullName>
    </submittedName>
</protein>
<dbReference type="Proteomes" id="UP000199452">
    <property type="component" value="Unassembled WGS sequence"/>
</dbReference>
<evidence type="ECO:0000313" key="2">
    <source>
        <dbReference type="Proteomes" id="UP000199452"/>
    </source>
</evidence>
<dbReference type="EMBL" id="FMYP01000020">
    <property type="protein sequence ID" value="SDC18696.1"/>
    <property type="molecule type" value="Genomic_DNA"/>
</dbReference>
<sequence length="265" mass="29452">MITLFVIGDRNNVEWVKAYAAQSGFDCFFIASIADLPSTYVSQGAVFIDTIQETSFVDLSNLVRRGFHLYLNSPFDLSQSELSHLSLLAEEAGVFVIPRLPMELKLPSEIGCSPLVGNIFLEIADIPDGDAWRNYCLEVISCALSAVPFSVKRVRYVSSGHQSNSSVFMGFHLEFENTSLISISIGTNTSRNSLDFQFIGSFGSYKFGSTEQSFVVKNTQSREQQLSHLVDLCSAPTRRYSVVELDTISQVIRIYSEMKVHLALA</sequence>
<dbReference type="STRING" id="1640674.SAMN05216323_102034"/>
<reference evidence="1 2" key="1">
    <citation type="submission" date="2016-09" db="EMBL/GenBank/DDBJ databases">
        <authorList>
            <person name="Capua I."/>
            <person name="De Benedictis P."/>
            <person name="Joannis T."/>
            <person name="Lombin L.H."/>
            <person name="Cattoli G."/>
        </authorList>
    </citation>
    <scope>NUCLEOTIDE SEQUENCE [LARGE SCALE GENOMIC DNA]</scope>
    <source>
        <strain evidence="1 2">A7P-90m</strain>
    </source>
</reference>
<gene>
    <name evidence="1" type="ORF">SAMN05216323_102034</name>
</gene>
<proteinExistence type="predicted"/>
<accession>A0A1G6JL67</accession>
<name>A0A1G6JL67_9BACT</name>
<dbReference type="AlphaFoldDB" id="A0A1G6JL67"/>
<organism evidence="1 2">
    <name type="scientific">Williamwhitmania taraxaci</name>
    <dbReference type="NCBI Taxonomy" id="1640674"/>
    <lineage>
        <taxon>Bacteria</taxon>
        <taxon>Pseudomonadati</taxon>
        <taxon>Bacteroidota</taxon>
        <taxon>Bacteroidia</taxon>
        <taxon>Bacteroidales</taxon>
        <taxon>Williamwhitmaniaceae</taxon>
        <taxon>Williamwhitmania</taxon>
    </lineage>
</organism>